<dbReference type="AlphaFoldDB" id="M7TMQ7"/>
<dbReference type="KEGG" id="ela:UCREL1_1784"/>
<feature type="compositionally biased region" description="Polar residues" evidence="1">
    <location>
        <begin position="8"/>
        <end position="25"/>
    </location>
</feature>
<dbReference type="OrthoDB" id="5233646at2759"/>
<protein>
    <submittedName>
        <fullName evidence="2">Putative eukaryotic aspartyl protease protein</fullName>
    </submittedName>
</protein>
<sequence length="226" mass="24828">MDDEYDQPPSTQERFQGNPDMNSTALGARRSSTDLGLHNLFPGSPTPDSFSDGSTSPMSPYGDPRYEWTAHSMPHYPSTQPLVNTQFATVRSNSTLSTNSAEPHSALRSVSSHGSLRPPSPPAPQQRAPIIDGSNVICLGPLPDNVKLPYPTMPAPPLPPPAHRPYGDFFEPPPIPPSINYRRNRVSTAETLGSNYTVEEEAQGRINGPDIVHIPHLPERRYSWEQ</sequence>
<evidence type="ECO:0000313" key="2">
    <source>
        <dbReference type="EMBL" id="EMR71176.1"/>
    </source>
</evidence>
<feature type="compositionally biased region" description="Polar residues" evidence="1">
    <location>
        <begin position="93"/>
        <end position="114"/>
    </location>
</feature>
<keyword evidence="2" id="KW-0378">Hydrolase</keyword>
<dbReference type="STRING" id="1287681.M7TMQ7"/>
<dbReference type="Proteomes" id="UP000012174">
    <property type="component" value="Unassembled WGS sequence"/>
</dbReference>
<dbReference type="EMBL" id="KB705688">
    <property type="protein sequence ID" value="EMR71176.1"/>
    <property type="molecule type" value="Genomic_DNA"/>
</dbReference>
<dbReference type="HOGENOM" id="CLU_1224781_0_0_1"/>
<evidence type="ECO:0000256" key="1">
    <source>
        <dbReference type="SAM" id="MobiDB-lite"/>
    </source>
</evidence>
<reference evidence="3" key="1">
    <citation type="journal article" date="2013" name="Genome Announc.">
        <title>Draft genome sequence of the grapevine dieback fungus Eutypa lata UCR-EL1.</title>
        <authorList>
            <person name="Blanco-Ulate B."/>
            <person name="Rolshausen P.E."/>
            <person name="Cantu D."/>
        </authorList>
    </citation>
    <scope>NUCLEOTIDE SEQUENCE [LARGE SCALE GENOMIC DNA]</scope>
    <source>
        <strain evidence="3">UCR-EL1</strain>
    </source>
</reference>
<feature type="region of interest" description="Disordered" evidence="1">
    <location>
        <begin position="93"/>
        <end position="128"/>
    </location>
</feature>
<dbReference type="GO" id="GO:0008233">
    <property type="term" value="F:peptidase activity"/>
    <property type="evidence" value="ECO:0007669"/>
    <property type="project" value="UniProtKB-KW"/>
</dbReference>
<accession>M7TMQ7</accession>
<proteinExistence type="predicted"/>
<feature type="region of interest" description="Disordered" evidence="1">
    <location>
        <begin position="1"/>
        <end position="66"/>
    </location>
</feature>
<name>M7TMQ7_EUTLA</name>
<evidence type="ECO:0000313" key="3">
    <source>
        <dbReference type="Proteomes" id="UP000012174"/>
    </source>
</evidence>
<dbReference type="GO" id="GO:0006508">
    <property type="term" value="P:proteolysis"/>
    <property type="evidence" value="ECO:0007669"/>
    <property type="project" value="UniProtKB-KW"/>
</dbReference>
<gene>
    <name evidence="2" type="ORF">UCREL1_1784</name>
</gene>
<feature type="compositionally biased region" description="Polar residues" evidence="1">
    <location>
        <begin position="46"/>
        <end position="58"/>
    </location>
</feature>
<organism evidence="2 3">
    <name type="scientific">Eutypa lata (strain UCR-EL1)</name>
    <name type="common">Grapevine dieback disease fungus</name>
    <name type="synonym">Eutypa armeniacae</name>
    <dbReference type="NCBI Taxonomy" id="1287681"/>
    <lineage>
        <taxon>Eukaryota</taxon>
        <taxon>Fungi</taxon>
        <taxon>Dikarya</taxon>
        <taxon>Ascomycota</taxon>
        <taxon>Pezizomycotina</taxon>
        <taxon>Sordariomycetes</taxon>
        <taxon>Xylariomycetidae</taxon>
        <taxon>Xylariales</taxon>
        <taxon>Diatrypaceae</taxon>
        <taxon>Eutypa</taxon>
    </lineage>
</organism>
<keyword evidence="2" id="KW-0645">Protease</keyword>
<keyword evidence="3" id="KW-1185">Reference proteome</keyword>